<dbReference type="SUPFAM" id="SSF55347">
    <property type="entry name" value="Glyceraldehyde-3-phosphate dehydrogenase-like, C-terminal domain"/>
    <property type="match status" value="1"/>
</dbReference>
<feature type="domain" description="GFO/IDH/MocA-like oxidoreductase" evidence="4">
    <location>
        <begin position="129"/>
        <end position="247"/>
    </location>
</feature>
<dbReference type="EMBL" id="MBUA01000012">
    <property type="protein sequence ID" value="MBC6491268.1"/>
    <property type="molecule type" value="Genomic_DNA"/>
</dbReference>
<dbReference type="PANTHER" id="PTHR43708:SF5">
    <property type="entry name" value="CONSERVED EXPRESSED OXIDOREDUCTASE (EUROFUNG)-RELATED"/>
    <property type="match status" value="1"/>
</dbReference>
<evidence type="ECO:0000313" key="5">
    <source>
        <dbReference type="EMBL" id="MBC6491268.1"/>
    </source>
</evidence>
<evidence type="ECO:0000313" key="6">
    <source>
        <dbReference type="Proteomes" id="UP000765802"/>
    </source>
</evidence>
<dbReference type="PANTHER" id="PTHR43708">
    <property type="entry name" value="CONSERVED EXPRESSED OXIDOREDUCTASE (EUROFUNG)"/>
    <property type="match status" value="1"/>
</dbReference>
<comment type="caution">
    <text evidence="5">The sequence shown here is derived from an EMBL/GenBank/DDBJ whole genome shotgun (WGS) entry which is preliminary data.</text>
</comment>
<evidence type="ECO:0000259" key="4">
    <source>
        <dbReference type="Pfam" id="PF22725"/>
    </source>
</evidence>
<dbReference type="Gene3D" id="3.30.360.10">
    <property type="entry name" value="Dihydrodipicolinate Reductase, domain 2"/>
    <property type="match status" value="1"/>
</dbReference>
<dbReference type="Gene3D" id="3.40.50.720">
    <property type="entry name" value="NAD(P)-binding Rossmann-like Domain"/>
    <property type="match status" value="1"/>
</dbReference>
<organism evidence="5 6">
    <name type="scientific">Flavihumibacter stibioxidans</name>
    <dbReference type="NCBI Taxonomy" id="1834163"/>
    <lineage>
        <taxon>Bacteria</taxon>
        <taxon>Pseudomonadati</taxon>
        <taxon>Bacteroidota</taxon>
        <taxon>Chitinophagia</taxon>
        <taxon>Chitinophagales</taxon>
        <taxon>Chitinophagaceae</taxon>
        <taxon>Flavihumibacter</taxon>
    </lineage>
</organism>
<keyword evidence="6" id="KW-1185">Reference proteome</keyword>
<dbReference type="InterPro" id="IPR051317">
    <property type="entry name" value="Gfo/Idh/MocA_oxidoreduct"/>
</dbReference>
<comment type="similarity">
    <text evidence="1">Belongs to the Gfo/Idh/MocA family.</text>
</comment>
<dbReference type="InterPro" id="IPR055170">
    <property type="entry name" value="GFO_IDH_MocA-like_dom"/>
</dbReference>
<proteinExistence type="inferred from homology"/>
<name>A0ABR7M8A7_9BACT</name>
<gene>
    <name evidence="5" type="ORF">BC349_09510</name>
</gene>
<evidence type="ECO:0000256" key="1">
    <source>
        <dbReference type="ARBA" id="ARBA00010928"/>
    </source>
</evidence>
<evidence type="ECO:0000259" key="3">
    <source>
        <dbReference type="Pfam" id="PF01408"/>
    </source>
</evidence>
<dbReference type="InterPro" id="IPR036291">
    <property type="entry name" value="NAD(P)-bd_dom_sf"/>
</dbReference>
<dbReference type="Pfam" id="PF01408">
    <property type="entry name" value="GFO_IDH_MocA"/>
    <property type="match status" value="1"/>
</dbReference>
<dbReference type="RefSeq" id="WP_187256576.1">
    <property type="nucleotide sequence ID" value="NZ_JBHULF010000014.1"/>
</dbReference>
<dbReference type="Pfam" id="PF22725">
    <property type="entry name" value="GFO_IDH_MocA_C3"/>
    <property type="match status" value="1"/>
</dbReference>
<protein>
    <submittedName>
        <fullName evidence="5">Oxidoreductase</fullName>
    </submittedName>
</protein>
<evidence type="ECO:0000256" key="2">
    <source>
        <dbReference type="ARBA" id="ARBA00023002"/>
    </source>
</evidence>
<reference evidence="5 6" key="1">
    <citation type="submission" date="2016-07" db="EMBL/GenBank/DDBJ databases">
        <title>Genome analysis of Flavihumibacter stibioxidans YS-17.</title>
        <authorList>
            <person name="Shi K."/>
            <person name="Han Y."/>
            <person name="Wang G."/>
        </authorList>
    </citation>
    <scope>NUCLEOTIDE SEQUENCE [LARGE SCALE GENOMIC DNA]</scope>
    <source>
        <strain evidence="5 6">YS-17</strain>
    </source>
</reference>
<dbReference type="InterPro" id="IPR000683">
    <property type="entry name" value="Gfo/Idh/MocA-like_OxRdtase_N"/>
</dbReference>
<feature type="domain" description="Gfo/Idh/MocA-like oxidoreductase N-terminal" evidence="3">
    <location>
        <begin position="4"/>
        <end position="120"/>
    </location>
</feature>
<sequence>MSIIKTGICSYGMSGKLFHAPFIQNHPGFELAAIVERHKTESRERYPQSALVRSFEELLKDDTLQLIVVNTPVQTHFEYVKAALEAGKNVVAEKPFTVNAAEAGKLEALAAKKNLLLTVYQNRRYDGDFRALKKVVQENQLGDIREVEFRYERYRVQPSGKEHKEGALPGAGILHDLGAHLVDQSLQLFGWPEAVFADIWTMREQVAANDYFELLLYYPRMRVRLKATVVARETPPAFILHGMKGSFLQERSDLQEAQLLAGVEPSIESWCAPAGKPDGLLHTTIDGKDIREETWSKPGNYMGFYDDVWKALTGIGPNPVPAGDAVKSMKIIDAALESMAKQSVIRLNPLK</sequence>
<dbReference type="SUPFAM" id="SSF51735">
    <property type="entry name" value="NAD(P)-binding Rossmann-fold domains"/>
    <property type="match status" value="1"/>
</dbReference>
<keyword evidence="2" id="KW-0560">Oxidoreductase</keyword>
<accession>A0ABR7M8A7</accession>
<dbReference type="Proteomes" id="UP000765802">
    <property type="component" value="Unassembled WGS sequence"/>
</dbReference>